<dbReference type="PANTHER" id="PTHR38432">
    <property type="entry name" value="TELA-LIKE PROTEIN SAOUHSC_01408"/>
    <property type="match status" value="1"/>
</dbReference>
<sequence length="403" mass="45594">MAAALEFSFYFLRTPRLMQIPQNSRHQTLYLPATEEIAADLAHKPGAHHEEAGLEKQAERFVTELLAQNQARQSQRRHVDELGSEIQRQAAYQSELLKTPMRTLAEQGEEGGPVAQALTGLRERMRELDPQRHRLSRRGIDRVLKFIPGMSTGLERYFQKYESAQQALDAIIHDLEAGKDRLGRDNLTLTDDQQALEESTEKLQEQVELGQLIDRRLMRRAEALPQEDPERAFIEEELLFPLRQRIVDLQQQLAVSQQGVLALEVIIRNNRELMRGVDRAINVTVSALSVAVTVALGLANQRLVLDKVEALNATTSDMIAGTAQALRRQGTDIQTRAGSAMLDMQKLEQAFGDVMAAIDDVSRYRREALPRLAEQVQRLDGLSRQGGEVIERMQRSRDESPPR</sequence>
<dbReference type="Pfam" id="PF05816">
    <property type="entry name" value="TelA"/>
    <property type="match status" value="1"/>
</dbReference>
<evidence type="ECO:0000256" key="1">
    <source>
        <dbReference type="ARBA" id="ARBA00005541"/>
    </source>
</evidence>
<feature type="compositionally biased region" description="Basic and acidic residues" evidence="2">
    <location>
        <begin position="389"/>
        <end position="403"/>
    </location>
</feature>
<keyword evidence="4" id="KW-1185">Reference proteome</keyword>
<reference evidence="3 4" key="1">
    <citation type="submission" date="2019-06" db="EMBL/GenBank/DDBJ databases">
        <title>Genome analyses of bacteria isolated from kimchi.</title>
        <authorList>
            <person name="Lee S."/>
            <person name="Ahn S."/>
            <person name="Roh S."/>
        </authorList>
    </citation>
    <scope>NUCLEOTIDE SEQUENCE [LARGE SCALE GENOMIC DNA]</scope>
    <source>
        <strain evidence="3 4">CBA4606</strain>
    </source>
</reference>
<proteinExistence type="inferred from homology"/>
<feature type="region of interest" description="Disordered" evidence="2">
    <location>
        <begin position="384"/>
        <end position="403"/>
    </location>
</feature>
<evidence type="ECO:0000256" key="2">
    <source>
        <dbReference type="SAM" id="MobiDB-lite"/>
    </source>
</evidence>
<accession>A0A5B8SSG5</accession>
<gene>
    <name evidence="3" type="ORF">FGL86_07645</name>
</gene>
<dbReference type="InterPro" id="IPR008863">
    <property type="entry name" value="Toxic_anion-R_TelA"/>
</dbReference>
<dbReference type="PANTHER" id="PTHR38432:SF1">
    <property type="entry name" value="TELA-LIKE PROTEIN SAOUHSC_01408"/>
    <property type="match status" value="1"/>
</dbReference>
<dbReference type="KEGG" id="paur:FGL86_07645"/>
<dbReference type="AlphaFoldDB" id="A0A5B8SSG5"/>
<protein>
    <submittedName>
        <fullName evidence="3">Toxic anion resistance protein</fullName>
    </submittedName>
</protein>
<dbReference type="Proteomes" id="UP000321272">
    <property type="component" value="Chromosome"/>
</dbReference>
<evidence type="ECO:0000313" key="3">
    <source>
        <dbReference type="EMBL" id="QEA38957.1"/>
    </source>
</evidence>
<dbReference type="EMBL" id="CP042382">
    <property type="protein sequence ID" value="QEA38957.1"/>
    <property type="molecule type" value="Genomic_DNA"/>
</dbReference>
<dbReference type="OrthoDB" id="1654346at2"/>
<name>A0A5B8SSG5_9GAMM</name>
<evidence type="ECO:0000313" key="4">
    <source>
        <dbReference type="Proteomes" id="UP000321272"/>
    </source>
</evidence>
<organism evidence="3 4">
    <name type="scientific">Pistricoccus aurantiacus</name>
    <dbReference type="NCBI Taxonomy" id="1883414"/>
    <lineage>
        <taxon>Bacteria</taxon>
        <taxon>Pseudomonadati</taxon>
        <taxon>Pseudomonadota</taxon>
        <taxon>Gammaproteobacteria</taxon>
        <taxon>Oceanospirillales</taxon>
        <taxon>Halomonadaceae</taxon>
        <taxon>Pistricoccus</taxon>
    </lineage>
</organism>
<comment type="similarity">
    <text evidence="1">Belongs to the TelA family.</text>
</comment>